<gene>
    <name evidence="2" type="ORF">PAHAL_3G384400</name>
</gene>
<evidence type="ECO:0000256" key="1">
    <source>
        <dbReference type="SAM" id="MobiDB-lite"/>
    </source>
</evidence>
<feature type="compositionally biased region" description="Basic and acidic residues" evidence="1">
    <location>
        <begin position="88"/>
        <end position="99"/>
    </location>
</feature>
<dbReference type="AlphaFoldDB" id="A0A2T8KKP0"/>
<proteinExistence type="predicted"/>
<organism evidence="2">
    <name type="scientific">Panicum hallii</name>
    <dbReference type="NCBI Taxonomy" id="206008"/>
    <lineage>
        <taxon>Eukaryota</taxon>
        <taxon>Viridiplantae</taxon>
        <taxon>Streptophyta</taxon>
        <taxon>Embryophyta</taxon>
        <taxon>Tracheophyta</taxon>
        <taxon>Spermatophyta</taxon>
        <taxon>Magnoliopsida</taxon>
        <taxon>Liliopsida</taxon>
        <taxon>Poales</taxon>
        <taxon>Poaceae</taxon>
        <taxon>PACMAD clade</taxon>
        <taxon>Panicoideae</taxon>
        <taxon>Panicodae</taxon>
        <taxon>Paniceae</taxon>
        <taxon>Panicinae</taxon>
        <taxon>Panicum</taxon>
        <taxon>Panicum sect. Panicum</taxon>
    </lineage>
</organism>
<feature type="compositionally biased region" description="Low complexity" evidence="1">
    <location>
        <begin position="72"/>
        <end position="87"/>
    </location>
</feature>
<sequence length="216" mass="23054">MPFNICILSLPPHLSPASWRTQACTAPATWPWACPSPRGPWSRGPEPGECRPPEFCPAPAVDCRIKSPEQARSSSGGSERSSSTRTLSKSERPEHDSDQLHGGGSTGFAAEAETGASGAPIIARRRRRQRSEQWNDPSLAPGISGVRAGAQEGGSGTPTSGGRRRTWADAPRHDLPCAASSLEGIRGRKGERGRADKWVPHVRSMSSPSQCVTRTV</sequence>
<dbReference type="Gramene" id="PVH62740">
    <property type="protein sequence ID" value="PVH62740"/>
    <property type="gene ID" value="PAHAL_3G384400"/>
</dbReference>
<dbReference type="Proteomes" id="UP000243499">
    <property type="component" value="Chromosome 3"/>
</dbReference>
<reference evidence="2" key="1">
    <citation type="submission" date="2018-04" db="EMBL/GenBank/DDBJ databases">
        <title>WGS assembly of Panicum hallii.</title>
        <authorList>
            <person name="Lovell J."/>
            <person name="Jenkins J."/>
            <person name="Lowry D."/>
            <person name="Mamidi S."/>
            <person name="Sreedasyam A."/>
            <person name="Weng X."/>
            <person name="Barry K."/>
            <person name="Bonette J."/>
            <person name="Campitelli B."/>
            <person name="Daum C."/>
            <person name="Gordon S."/>
            <person name="Gould B."/>
            <person name="Lipzen A."/>
            <person name="Macqueen A."/>
            <person name="Palacio-Mejia J."/>
            <person name="Plott C."/>
            <person name="Shakirov E."/>
            <person name="Shu S."/>
            <person name="Yoshinaga Y."/>
            <person name="Zane M."/>
            <person name="Rokhsar D."/>
            <person name="Grimwood J."/>
            <person name="Schmutz J."/>
            <person name="Juenger T."/>
        </authorList>
    </citation>
    <scope>NUCLEOTIDE SEQUENCE [LARGE SCALE GENOMIC DNA]</scope>
    <source>
        <strain evidence="2">FIL2</strain>
    </source>
</reference>
<name>A0A2T8KKP0_9POAL</name>
<evidence type="ECO:0000313" key="2">
    <source>
        <dbReference type="EMBL" id="PVH62740.1"/>
    </source>
</evidence>
<protein>
    <submittedName>
        <fullName evidence="2">Uncharacterized protein</fullName>
    </submittedName>
</protein>
<feature type="region of interest" description="Disordered" evidence="1">
    <location>
        <begin position="66"/>
        <end position="173"/>
    </location>
</feature>
<accession>A0A2T8KKP0</accession>
<dbReference type="EMBL" id="CM008048">
    <property type="protein sequence ID" value="PVH62740.1"/>
    <property type="molecule type" value="Genomic_DNA"/>
</dbReference>